<name>A0A060SY00_PYCCI</name>
<evidence type="ECO:0000313" key="3">
    <source>
        <dbReference type="Proteomes" id="UP000029665"/>
    </source>
</evidence>
<dbReference type="OrthoDB" id="2757158at2759"/>
<dbReference type="AlphaFoldDB" id="A0A060SY00"/>
<keyword evidence="3" id="KW-1185">Reference proteome</keyword>
<accession>A0A060SY00</accession>
<evidence type="ECO:0000313" key="2">
    <source>
        <dbReference type="EMBL" id="CDO77408.1"/>
    </source>
</evidence>
<sequence length="332" mass="34180">MYHQNRDGRPPAGARVQGPSSSSAINSTTMTALSLASLGSQPEDIIMHVDWETRTTTITLSYHHGRVPQNLVGSSAHPTTNVVPASAGAVPPVPQNGTIVSNDNAAYRTIGRRQAPNQSASPCARGCNERPIHPSPPASRPPSSSRKDRVPVPQLELPEPDRRLHGLGLSGSGTISPPPLDLDATTSPNATATPNATGTSIMTTTPSASTILALPCRNRFSGPAALPALTSVTPRPPATAASPTASPASLIQNGPATPTIPRSAAPSASPHVASPRPAMPIPSGSSSGQVKAEKRPAKKDKKAPTDGETSEDRPVLARKHLTCVASGQVVLL</sequence>
<organism evidence="2 3">
    <name type="scientific">Pycnoporus cinnabarinus</name>
    <name type="common">Cinnabar-red polypore</name>
    <name type="synonym">Trametes cinnabarina</name>
    <dbReference type="NCBI Taxonomy" id="5643"/>
    <lineage>
        <taxon>Eukaryota</taxon>
        <taxon>Fungi</taxon>
        <taxon>Dikarya</taxon>
        <taxon>Basidiomycota</taxon>
        <taxon>Agaricomycotina</taxon>
        <taxon>Agaricomycetes</taxon>
        <taxon>Polyporales</taxon>
        <taxon>Polyporaceae</taxon>
        <taxon>Trametes</taxon>
    </lineage>
</organism>
<gene>
    <name evidence="2" type="ORF">BN946_scf184857.g15</name>
</gene>
<dbReference type="HOGENOM" id="CLU_837132_0_0_1"/>
<feature type="compositionally biased region" description="Low complexity" evidence="1">
    <location>
        <begin position="230"/>
        <end position="276"/>
    </location>
</feature>
<dbReference type="EMBL" id="CCBP010000453">
    <property type="protein sequence ID" value="CDO77408.1"/>
    <property type="molecule type" value="Genomic_DNA"/>
</dbReference>
<evidence type="ECO:0000256" key="1">
    <source>
        <dbReference type="SAM" id="MobiDB-lite"/>
    </source>
</evidence>
<reference evidence="2" key="1">
    <citation type="submission" date="2014-01" db="EMBL/GenBank/DDBJ databases">
        <title>The genome of the white-rot fungus Pycnoporus cinnabarinus: a basidiomycete model with a versatile arsenal for lignocellulosic biomass breakdown.</title>
        <authorList>
            <person name="Levasseur A."/>
            <person name="Lomascolo A."/>
            <person name="Ruiz-Duenas F.J."/>
            <person name="Uzan E."/>
            <person name="Piumi F."/>
            <person name="Kues U."/>
            <person name="Ram A.F.J."/>
            <person name="Murat C."/>
            <person name="Haon M."/>
            <person name="Benoit I."/>
            <person name="Arfi Y."/>
            <person name="Chevret D."/>
            <person name="Drula E."/>
            <person name="Kwon M.J."/>
            <person name="Gouret P."/>
            <person name="Lesage-Meessen L."/>
            <person name="Lombard V."/>
            <person name="Mariette J."/>
            <person name="Noirot C."/>
            <person name="Park J."/>
            <person name="Patyshakuliyeva A."/>
            <person name="Wieneger R.A.B."/>
            <person name="Wosten H.A.B."/>
            <person name="Martin F."/>
            <person name="Coutinho P.M."/>
            <person name="de Vries R."/>
            <person name="Martinez A.T."/>
            <person name="Klopp C."/>
            <person name="Pontarotti P."/>
            <person name="Henrissat B."/>
            <person name="Record E."/>
        </authorList>
    </citation>
    <scope>NUCLEOTIDE SEQUENCE [LARGE SCALE GENOMIC DNA]</scope>
    <source>
        <strain evidence="2">BRFM137</strain>
    </source>
</reference>
<feature type="compositionally biased region" description="Low complexity" evidence="1">
    <location>
        <begin position="184"/>
        <end position="200"/>
    </location>
</feature>
<proteinExistence type="predicted"/>
<comment type="caution">
    <text evidence="2">The sequence shown here is derived from an EMBL/GenBank/DDBJ whole genome shotgun (WGS) entry which is preliminary data.</text>
</comment>
<feature type="region of interest" description="Disordered" evidence="1">
    <location>
        <begin position="1"/>
        <end position="25"/>
    </location>
</feature>
<dbReference type="Proteomes" id="UP000029665">
    <property type="component" value="Unassembled WGS sequence"/>
</dbReference>
<feature type="compositionally biased region" description="Basic and acidic residues" evidence="1">
    <location>
        <begin position="302"/>
        <end position="315"/>
    </location>
</feature>
<protein>
    <submittedName>
        <fullName evidence="2">Uncharacterized protein</fullName>
    </submittedName>
</protein>
<feature type="region of interest" description="Disordered" evidence="1">
    <location>
        <begin position="113"/>
        <end position="203"/>
    </location>
</feature>
<feature type="region of interest" description="Disordered" evidence="1">
    <location>
        <begin position="227"/>
        <end position="318"/>
    </location>
</feature>